<protein>
    <submittedName>
        <fullName evidence="2">Gamma-glutamyltranspeptidase / glutathione hydrolase</fullName>
    </submittedName>
</protein>
<gene>
    <name evidence="2" type="ORF">SAMN02745126_01648</name>
</gene>
<dbReference type="GO" id="GO:0016787">
    <property type="term" value="F:hydrolase activity"/>
    <property type="evidence" value="ECO:0007669"/>
    <property type="project" value="UniProtKB-KW"/>
</dbReference>
<proteinExistence type="inferred from homology"/>
<keyword evidence="3" id="KW-1185">Reference proteome</keyword>
<evidence type="ECO:0000313" key="2">
    <source>
        <dbReference type="EMBL" id="SJZ56578.1"/>
    </source>
</evidence>
<reference evidence="3" key="1">
    <citation type="submission" date="2017-02" db="EMBL/GenBank/DDBJ databases">
        <authorList>
            <person name="Varghese N."/>
            <person name="Submissions S."/>
        </authorList>
    </citation>
    <scope>NUCLEOTIDE SEQUENCE [LARGE SCALE GENOMIC DNA]</scope>
    <source>
        <strain evidence="3">ATCC 27094</strain>
    </source>
</reference>
<dbReference type="STRING" id="225324.SAMN02745126_01648"/>
<dbReference type="InterPro" id="IPR051792">
    <property type="entry name" value="GGT_bact"/>
</dbReference>
<dbReference type="SUPFAM" id="SSF56235">
    <property type="entry name" value="N-terminal nucleophile aminohydrolases (Ntn hydrolases)"/>
    <property type="match status" value="1"/>
</dbReference>
<comment type="similarity">
    <text evidence="1">Belongs to the gamma-glutamyltransferase family.</text>
</comment>
<dbReference type="Proteomes" id="UP000190092">
    <property type="component" value="Unassembled WGS sequence"/>
</dbReference>
<sequence length="404" mass="40315">MRAGYNEIFGGSAKFSAVTASESQTAEVGRSILQNGGNATDAAVAMYFAMAATLPSAAGLGASGACVVHDAKTRGAEAFVFAPVAAPGPIKGAAFTVPTGVRALTLMHIRHGQARWEMDVAPGEKIARFGAPVSRAFARDLKAGASLLTDSEARRLFTKDGAPLNEGDNLVQLDLAGTLGTIRRGGGEFFQGNFARVMSEQVAQAGGNLPVETIRNTVPKAGPPLSESDGGYRVYVAPSPMAGASALAGWKGQAGQGGGVPTDSGGFAGFAAIDEVGNAAACSLSMGQLFGARVVVPGTGLMLGAPTADGTAVSPVVIGNPNNGEAKFAGAGAGSASASFETGMIARLTVNEREVLADVLAAHAGRGGFVEAISCPYGIKSGGSTCQAGSDPAGAGLALLATRR</sequence>
<evidence type="ECO:0000313" key="3">
    <source>
        <dbReference type="Proteomes" id="UP000190092"/>
    </source>
</evidence>
<dbReference type="PRINTS" id="PR01210">
    <property type="entry name" value="GGTRANSPTASE"/>
</dbReference>
<keyword evidence="2" id="KW-0378">Hydrolase</keyword>
<dbReference type="Pfam" id="PF01019">
    <property type="entry name" value="G_glu_transpept"/>
    <property type="match status" value="1"/>
</dbReference>
<dbReference type="InterPro" id="IPR029055">
    <property type="entry name" value="Ntn_hydrolases_N"/>
</dbReference>
<evidence type="ECO:0000256" key="1">
    <source>
        <dbReference type="ARBA" id="ARBA00009381"/>
    </source>
</evidence>
<accession>A0A1T4LPW7</accession>
<dbReference type="EMBL" id="FUWJ01000001">
    <property type="protein sequence ID" value="SJZ56578.1"/>
    <property type="molecule type" value="Genomic_DNA"/>
</dbReference>
<dbReference type="AlphaFoldDB" id="A0A1T4LPW7"/>
<name>A0A1T4LPW7_9HYPH</name>
<dbReference type="PANTHER" id="PTHR43199">
    <property type="entry name" value="GLUTATHIONE HYDROLASE"/>
    <property type="match status" value="1"/>
</dbReference>
<dbReference type="PANTHER" id="PTHR43199:SF1">
    <property type="entry name" value="GLUTATHIONE HYDROLASE PROENZYME"/>
    <property type="match status" value="1"/>
</dbReference>
<organism evidence="2 3">
    <name type="scientific">Enhydrobacter aerosaccus</name>
    <dbReference type="NCBI Taxonomy" id="225324"/>
    <lineage>
        <taxon>Bacteria</taxon>
        <taxon>Pseudomonadati</taxon>
        <taxon>Pseudomonadota</taxon>
        <taxon>Alphaproteobacteria</taxon>
        <taxon>Hyphomicrobiales</taxon>
        <taxon>Enhydrobacter</taxon>
    </lineage>
</organism>